<dbReference type="GO" id="GO:0006508">
    <property type="term" value="P:proteolysis"/>
    <property type="evidence" value="ECO:0007669"/>
    <property type="project" value="UniProtKB-KW"/>
</dbReference>
<protein>
    <recommendedName>
        <fullName evidence="6 7">Methionine aminopeptidase</fullName>
        <shortName evidence="6">MAP</shortName>
        <shortName evidence="6">MetAP</shortName>
        <ecNumber evidence="6 7">3.4.11.18</ecNumber>
    </recommendedName>
    <alternativeName>
        <fullName evidence="6">Peptidase M</fullName>
    </alternativeName>
</protein>
<dbReference type="SUPFAM" id="SSF55920">
    <property type="entry name" value="Creatinase/aminopeptidase"/>
    <property type="match status" value="1"/>
</dbReference>
<sequence length="274" mass="29930">MLVIKNKDELNTLRECGKRLAKILENVVHTARHGVTTEELDRLAESLILSEGGEPIFKGYKVSGARRPYPGSLCVSINDEIVHGIPSDQRTICEGDVVGLDIGMRWPGKKFRIQNSEFRNTEGLVTDMAVTIGVGKISQKAEKLIRATKESLDIAILMLKPGVKLGDFGYAIQKRLEKNGLGVIRDLAGHGVGKELHEDPMIPNYGKKGTGPKLVEGQVVAVEPMASLGGWNIKTDDDGWTIRMADGSLAAHFEHTVVITKESAEVLTRLENQA</sequence>
<feature type="binding site" evidence="6">
    <location>
        <position position="127"/>
    </location>
    <ligand>
        <name>a divalent metal cation</name>
        <dbReference type="ChEBI" id="CHEBI:60240"/>
        <label>2</label>
        <note>catalytic</note>
    </ligand>
</feature>
<evidence type="ECO:0000259" key="8">
    <source>
        <dbReference type="Pfam" id="PF00557"/>
    </source>
</evidence>
<comment type="catalytic activity">
    <reaction evidence="6 7">
        <text>Release of N-terminal amino acids, preferentially methionine, from peptides and arylamides.</text>
        <dbReference type="EC" id="3.4.11.18"/>
    </reaction>
</comment>
<reference evidence="9 10" key="1">
    <citation type="journal article" date="2016" name="Nat. Commun.">
        <title>Thousands of microbial genomes shed light on interconnected biogeochemical processes in an aquifer system.</title>
        <authorList>
            <person name="Anantharaman K."/>
            <person name="Brown C.T."/>
            <person name="Hug L.A."/>
            <person name="Sharon I."/>
            <person name="Castelle C.J."/>
            <person name="Probst A.J."/>
            <person name="Thomas B.C."/>
            <person name="Singh A."/>
            <person name="Wilkins M.J."/>
            <person name="Karaoz U."/>
            <person name="Brodie E.L."/>
            <person name="Williams K.H."/>
            <person name="Hubbard S.S."/>
            <person name="Banfield J.F."/>
        </authorList>
    </citation>
    <scope>NUCLEOTIDE SEQUENCE [LARGE SCALE GENOMIC DNA]</scope>
</reference>
<dbReference type="PANTHER" id="PTHR43330:SF27">
    <property type="entry name" value="METHIONINE AMINOPEPTIDASE"/>
    <property type="match status" value="1"/>
</dbReference>
<accession>A0A1G2L5M2</accession>
<dbReference type="InterPro" id="IPR036005">
    <property type="entry name" value="Creatinase/aminopeptidase-like"/>
</dbReference>
<evidence type="ECO:0000256" key="6">
    <source>
        <dbReference type="HAMAP-Rule" id="MF_01974"/>
    </source>
</evidence>
<dbReference type="InterPro" id="IPR000994">
    <property type="entry name" value="Pept_M24"/>
</dbReference>
<dbReference type="PANTHER" id="PTHR43330">
    <property type="entry name" value="METHIONINE AMINOPEPTIDASE"/>
    <property type="match status" value="1"/>
</dbReference>
<feature type="domain" description="Peptidase M24" evidence="8">
    <location>
        <begin position="13"/>
        <end position="261"/>
    </location>
</feature>
<comment type="cofactor">
    <cofactor evidence="6">
        <name>Co(2+)</name>
        <dbReference type="ChEBI" id="CHEBI:48828"/>
    </cofactor>
    <cofactor evidence="6">
        <name>Zn(2+)</name>
        <dbReference type="ChEBI" id="CHEBI:29105"/>
    </cofactor>
    <cofactor evidence="6">
        <name>Mn(2+)</name>
        <dbReference type="ChEBI" id="CHEBI:29035"/>
    </cofactor>
    <cofactor evidence="6">
        <name>Fe(2+)</name>
        <dbReference type="ChEBI" id="CHEBI:29033"/>
    </cofactor>
    <text evidence="6">Binds 2 divalent metal cations per subunit. Has a high-affinity and a low affinity metal-binding site. The true nature of the physiological cofactor is under debate. The enzyme is active with cobalt, zinc, manganese or divalent iron ions. Most likely, methionine aminopeptidases function as mononuclear Fe(2+)-metalloproteases under physiological conditions, and the catalytically relevant metal-binding site has been assigned to the histidine-containing high-affinity site.</text>
</comment>
<dbReference type="InterPro" id="IPR001714">
    <property type="entry name" value="Pept_M24_MAP"/>
</dbReference>
<dbReference type="PRINTS" id="PR00599">
    <property type="entry name" value="MAPEPTIDASE"/>
</dbReference>
<dbReference type="EC" id="3.4.11.18" evidence="6 7"/>
<dbReference type="GO" id="GO:0070006">
    <property type="term" value="F:metalloaminopeptidase activity"/>
    <property type="evidence" value="ECO:0007669"/>
    <property type="project" value="UniProtKB-UniRule"/>
</dbReference>
<name>A0A1G2L5M2_9BACT</name>
<dbReference type="AlphaFoldDB" id="A0A1G2L5M2"/>
<dbReference type="InterPro" id="IPR002467">
    <property type="entry name" value="Pept_M24A_MAP1"/>
</dbReference>
<feature type="binding site" evidence="6">
    <location>
        <position position="223"/>
    </location>
    <ligand>
        <name>a divalent metal cation</name>
        <dbReference type="ChEBI" id="CHEBI:60240"/>
        <label>2</label>
        <note>catalytic</note>
    </ligand>
</feature>
<dbReference type="Pfam" id="PF00557">
    <property type="entry name" value="Peptidase_M24"/>
    <property type="match status" value="1"/>
</dbReference>
<dbReference type="EMBL" id="MHQO01000020">
    <property type="protein sequence ID" value="OHA06943.1"/>
    <property type="molecule type" value="Genomic_DNA"/>
</dbReference>
<gene>
    <name evidence="6" type="primary">map</name>
    <name evidence="9" type="ORF">A2934_01490</name>
</gene>
<feature type="binding site" evidence="6">
    <location>
        <position position="83"/>
    </location>
    <ligand>
        <name>substrate</name>
    </ligand>
</feature>
<evidence type="ECO:0000256" key="3">
    <source>
        <dbReference type="ARBA" id="ARBA00022670"/>
    </source>
</evidence>
<feature type="binding site" evidence="6">
    <location>
        <position position="190"/>
    </location>
    <ligand>
        <name>a divalent metal cation</name>
        <dbReference type="ChEBI" id="CHEBI:60240"/>
        <label>2</label>
        <note>catalytic</note>
    </ligand>
</feature>
<feature type="binding site" evidence="6">
    <location>
        <position position="101"/>
    </location>
    <ligand>
        <name>a divalent metal cation</name>
        <dbReference type="ChEBI" id="CHEBI:60240"/>
        <label>1</label>
    </ligand>
</feature>
<feature type="binding site" evidence="6">
    <location>
        <position position="127"/>
    </location>
    <ligand>
        <name>a divalent metal cation</name>
        <dbReference type="ChEBI" id="CHEBI:60240"/>
        <label>1</label>
    </ligand>
</feature>
<feature type="binding site" evidence="6">
    <location>
        <position position="254"/>
    </location>
    <ligand>
        <name>a divalent metal cation</name>
        <dbReference type="ChEBI" id="CHEBI:60240"/>
        <label>1</label>
    </ligand>
</feature>
<dbReference type="CDD" id="cd01086">
    <property type="entry name" value="MetAP1"/>
    <property type="match status" value="1"/>
</dbReference>
<dbReference type="GO" id="GO:0005829">
    <property type="term" value="C:cytosol"/>
    <property type="evidence" value="ECO:0007669"/>
    <property type="project" value="TreeGrafter"/>
</dbReference>
<feature type="binding site" evidence="6">
    <location>
        <position position="197"/>
    </location>
    <ligand>
        <name>substrate</name>
    </ligand>
</feature>
<dbReference type="NCBIfam" id="TIGR00500">
    <property type="entry name" value="met_pdase_I"/>
    <property type="match status" value="1"/>
</dbReference>
<feature type="binding site" evidence="6">
    <location>
        <position position="254"/>
    </location>
    <ligand>
        <name>a divalent metal cation</name>
        <dbReference type="ChEBI" id="CHEBI:60240"/>
        <label>2</label>
        <note>catalytic</note>
    </ligand>
</feature>
<comment type="similarity">
    <text evidence="6">Belongs to the peptidase M24A family. Methionine aminopeptidase type 1 subfamily.</text>
</comment>
<evidence type="ECO:0000256" key="5">
    <source>
        <dbReference type="ARBA" id="ARBA00022801"/>
    </source>
</evidence>
<evidence type="ECO:0000256" key="2">
    <source>
        <dbReference type="ARBA" id="ARBA00022438"/>
    </source>
</evidence>
<comment type="subunit">
    <text evidence="6">Monomer.</text>
</comment>
<dbReference type="Gene3D" id="3.90.230.10">
    <property type="entry name" value="Creatinase/methionine aminopeptidase superfamily"/>
    <property type="match status" value="1"/>
</dbReference>
<evidence type="ECO:0000313" key="10">
    <source>
        <dbReference type="Proteomes" id="UP000177982"/>
    </source>
</evidence>
<evidence type="ECO:0000256" key="1">
    <source>
        <dbReference type="ARBA" id="ARBA00002521"/>
    </source>
</evidence>
<proteinExistence type="inferred from homology"/>
<evidence type="ECO:0000256" key="4">
    <source>
        <dbReference type="ARBA" id="ARBA00022723"/>
    </source>
</evidence>
<keyword evidence="2 6" id="KW-0031">Aminopeptidase</keyword>
<dbReference type="GO" id="GO:0046872">
    <property type="term" value="F:metal ion binding"/>
    <property type="evidence" value="ECO:0007669"/>
    <property type="project" value="UniProtKB-UniRule"/>
</dbReference>
<keyword evidence="4 6" id="KW-0479">Metal-binding</keyword>
<keyword evidence="3 6" id="KW-0645">Protease</keyword>
<dbReference type="Proteomes" id="UP000177982">
    <property type="component" value="Unassembled WGS sequence"/>
</dbReference>
<dbReference type="HAMAP" id="MF_01974">
    <property type="entry name" value="MetAP_1"/>
    <property type="match status" value="1"/>
</dbReference>
<keyword evidence="5 6" id="KW-0378">Hydrolase</keyword>
<evidence type="ECO:0000313" key="9">
    <source>
        <dbReference type="EMBL" id="OHA06943.1"/>
    </source>
</evidence>
<evidence type="ECO:0000256" key="7">
    <source>
        <dbReference type="RuleBase" id="RU003653"/>
    </source>
</evidence>
<dbReference type="GO" id="GO:0004239">
    <property type="term" value="F:initiator methionyl aminopeptidase activity"/>
    <property type="evidence" value="ECO:0007669"/>
    <property type="project" value="UniProtKB-UniRule"/>
</dbReference>
<organism evidence="9 10">
    <name type="scientific">Candidatus Sungbacteria bacterium RIFCSPLOWO2_01_FULL_47_10</name>
    <dbReference type="NCBI Taxonomy" id="1802276"/>
    <lineage>
        <taxon>Bacteria</taxon>
        <taxon>Candidatus Sungiibacteriota</taxon>
    </lineage>
</organism>
<comment type="caution">
    <text evidence="9">The sequence shown here is derived from an EMBL/GenBank/DDBJ whole genome shotgun (WGS) entry which is preliminary data.</text>
</comment>
<comment type="function">
    <text evidence="1 6">Removes the N-terminal methionine from nascent proteins. The N-terminal methionine is often cleaved when the second residue in the primary sequence is small and uncharged (Met-Ala-, Cys, Gly, Pro, Ser, Thr, or Val). Requires deformylation of the N(alpha)-formylated initiator methionine before it can be hydrolyzed.</text>
</comment>